<dbReference type="PROSITE" id="PS51194">
    <property type="entry name" value="HELICASE_CTER"/>
    <property type="match status" value="1"/>
</dbReference>
<reference evidence="8 9" key="1">
    <citation type="journal article" date="2018" name="Int. J. Syst. Evol. Microbiol.">
        <title>Adhaeribacter swui sp. nov., isolated from wet mud.</title>
        <authorList>
            <person name="Kim D.U."/>
            <person name="Kim K.W."/>
            <person name="Kang M.S."/>
            <person name="Kim J.Y."/>
            <person name="Jang J.H."/>
            <person name="Kim M.K."/>
        </authorList>
    </citation>
    <scope>NUCLEOTIDE SEQUENCE [LARGE SCALE GENOMIC DNA]</scope>
    <source>
        <strain evidence="8 9">KCTC 52873</strain>
    </source>
</reference>
<dbReference type="CDD" id="cd00268">
    <property type="entry name" value="DEADc"/>
    <property type="match status" value="1"/>
</dbReference>
<keyword evidence="9" id="KW-1185">Reference proteome</keyword>
<dbReference type="CDD" id="cd18787">
    <property type="entry name" value="SF2_C_DEAD"/>
    <property type="match status" value="1"/>
</dbReference>
<dbReference type="Gene3D" id="3.40.50.300">
    <property type="entry name" value="P-loop containing nucleotide triphosphate hydrolases"/>
    <property type="match status" value="2"/>
</dbReference>
<feature type="domain" description="Helicase ATP-binding" evidence="6">
    <location>
        <begin position="22"/>
        <end position="190"/>
    </location>
</feature>
<dbReference type="Pfam" id="PF03880">
    <property type="entry name" value="DbpA"/>
    <property type="match status" value="1"/>
</dbReference>
<evidence type="ECO:0000313" key="9">
    <source>
        <dbReference type="Proteomes" id="UP000515237"/>
    </source>
</evidence>
<dbReference type="InterPro" id="IPR050079">
    <property type="entry name" value="DEAD_box_RNA_helicase"/>
</dbReference>
<dbReference type="Gene3D" id="3.30.70.330">
    <property type="match status" value="1"/>
</dbReference>
<dbReference type="GO" id="GO:0005524">
    <property type="term" value="F:ATP binding"/>
    <property type="evidence" value="ECO:0007669"/>
    <property type="project" value="UniProtKB-KW"/>
</dbReference>
<evidence type="ECO:0000259" key="6">
    <source>
        <dbReference type="PROSITE" id="PS51192"/>
    </source>
</evidence>
<dbReference type="PANTHER" id="PTHR47959">
    <property type="entry name" value="ATP-DEPENDENT RNA HELICASE RHLE-RELATED"/>
    <property type="match status" value="1"/>
</dbReference>
<keyword evidence="2" id="KW-0378">Hydrolase</keyword>
<dbReference type="GO" id="GO:0003724">
    <property type="term" value="F:RNA helicase activity"/>
    <property type="evidence" value="ECO:0007669"/>
    <property type="project" value="TreeGrafter"/>
</dbReference>
<dbReference type="GO" id="GO:0016787">
    <property type="term" value="F:hydrolase activity"/>
    <property type="evidence" value="ECO:0007669"/>
    <property type="project" value="UniProtKB-KW"/>
</dbReference>
<evidence type="ECO:0000256" key="1">
    <source>
        <dbReference type="ARBA" id="ARBA00022741"/>
    </source>
</evidence>
<dbReference type="InterPro" id="IPR014001">
    <property type="entry name" value="Helicase_ATP-bd"/>
</dbReference>
<dbReference type="SMART" id="SM00490">
    <property type="entry name" value="HELICc"/>
    <property type="match status" value="1"/>
</dbReference>
<dbReference type="InterPro" id="IPR027417">
    <property type="entry name" value="P-loop_NTPase"/>
</dbReference>
<dbReference type="InterPro" id="IPR011545">
    <property type="entry name" value="DEAD/DEAH_box_helicase_dom"/>
</dbReference>
<evidence type="ECO:0000256" key="4">
    <source>
        <dbReference type="ARBA" id="ARBA00022840"/>
    </source>
</evidence>
<accession>A0A7G7G9X8</accession>
<dbReference type="GO" id="GO:0005829">
    <property type="term" value="C:cytosol"/>
    <property type="evidence" value="ECO:0007669"/>
    <property type="project" value="TreeGrafter"/>
</dbReference>
<protein>
    <submittedName>
        <fullName evidence="8">DEAD/DEAH box helicase</fullName>
    </submittedName>
</protein>
<dbReference type="EMBL" id="CP055156">
    <property type="protein sequence ID" value="QNF33962.1"/>
    <property type="molecule type" value="Genomic_DNA"/>
</dbReference>
<dbReference type="SUPFAM" id="SSF52540">
    <property type="entry name" value="P-loop containing nucleoside triphosphate hydrolases"/>
    <property type="match status" value="1"/>
</dbReference>
<organism evidence="8 9">
    <name type="scientific">Adhaeribacter swui</name>
    <dbReference type="NCBI Taxonomy" id="2086471"/>
    <lineage>
        <taxon>Bacteria</taxon>
        <taxon>Pseudomonadati</taxon>
        <taxon>Bacteroidota</taxon>
        <taxon>Cytophagia</taxon>
        <taxon>Cytophagales</taxon>
        <taxon>Hymenobacteraceae</taxon>
        <taxon>Adhaeribacter</taxon>
    </lineage>
</organism>
<evidence type="ECO:0000256" key="5">
    <source>
        <dbReference type="ARBA" id="ARBA00038437"/>
    </source>
</evidence>
<comment type="similarity">
    <text evidence="5">Belongs to the DEAD box helicase family.</text>
</comment>
<dbReference type="InterPro" id="IPR044742">
    <property type="entry name" value="DEAD/DEAH_RhlB"/>
</dbReference>
<dbReference type="AlphaFoldDB" id="A0A7G7G9X8"/>
<feature type="domain" description="Helicase C-terminal" evidence="7">
    <location>
        <begin position="215"/>
        <end position="362"/>
    </location>
</feature>
<dbReference type="SMART" id="SM00487">
    <property type="entry name" value="DEXDc"/>
    <property type="match status" value="1"/>
</dbReference>
<dbReference type="Proteomes" id="UP000515237">
    <property type="component" value="Chromosome"/>
</dbReference>
<dbReference type="InterPro" id="IPR012677">
    <property type="entry name" value="Nucleotide-bd_a/b_plait_sf"/>
</dbReference>
<dbReference type="KEGG" id="aswu:HUW51_14985"/>
<evidence type="ECO:0000256" key="3">
    <source>
        <dbReference type="ARBA" id="ARBA00022806"/>
    </source>
</evidence>
<name>A0A7G7G9X8_9BACT</name>
<gene>
    <name evidence="8" type="ORF">HUW51_14985</name>
</gene>
<dbReference type="RefSeq" id="WP_185270444.1">
    <property type="nucleotide sequence ID" value="NZ_CP055156.1"/>
</dbReference>
<evidence type="ECO:0000313" key="8">
    <source>
        <dbReference type="EMBL" id="QNF33962.1"/>
    </source>
</evidence>
<keyword evidence="3 8" id="KW-0347">Helicase</keyword>
<dbReference type="PANTHER" id="PTHR47959:SF1">
    <property type="entry name" value="ATP-DEPENDENT RNA HELICASE DBPA"/>
    <property type="match status" value="1"/>
</dbReference>
<dbReference type="InterPro" id="IPR001650">
    <property type="entry name" value="Helicase_C-like"/>
</dbReference>
<evidence type="ECO:0000256" key="2">
    <source>
        <dbReference type="ARBA" id="ARBA00022801"/>
    </source>
</evidence>
<evidence type="ECO:0000259" key="7">
    <source>
        <dbReference type="PROSITE" id="PS51194"/>
    </source>
</evidence>
<keyword evidence="1" id="KW-0547">Nucleotide-binding</keyword>
<dbReference type="Pfam" id="PF00271">
    <property type="entry name" value="Helicase_C"/>
    <property type="match status" value="1"/>
</dbReference>
<proteinExistence type="inferred from homology"/>
<dbReference type="PROSITE" id="PS51192">
    <property type="entry name" value="HELICASE_ATP_BIND_1"/>
    <property type="match status" value="1"/>
</dbReference>
<dbReference type="Pfam" id="PF00270">
    <property type="entry name" value="DEAD"/>
    <property type="match status" value="1"/>
</dbReference>
<dbReference type="GO" id="GO:0003676">
    <property type="term" value="F:nucleic acid binding"/>
    <property type="evidence" value="ECO:0007669"/>
    <property type="project" value="InterPro"/>
</dbReference>
<keyword evidence="4" id="KW-0067">ATP-binding</keyword>
<dbReference type="InterPro" id="IPR005580">
    <property type="entry name" value="DbpA/CsdA_RNA-bd_dom"/>
</dbReference>
<sequence>MMLEPVLEKLNITALNPMQEAALATSEQQDMVLLAPTGSGKTLGFLLPVLKRLQPNTLGIQALVLVPTRELALQIEQVFRQMGTGFSVKCFYGGHATRSERSSLTHPPTLLIGTPGRIAFHLREKNITSSTVHTLVLDEFDKSLEYGFEVDMQFIISQLPNITRRLLTSATAMAQIPRFTGMQNAQTINFLQDTPSAPDLEVKAVLVTDSDKPGTLLRLLCKISNKPTIVFCNQRDAVEELSQFLTQKQLAHGIFHGGLEQPDRERALLKFRNGTYHLLLSTDLAARGLDIPEIENVIHYELTNAETYLHRNGRTARMQAKGVAYLLLQPHEKPSYLPANLPAESLPVKLVLPPPSPWETLYLNAGKKDKISKGDVAGFLLQKGYLQKDELGLIYLQDYVTFAAVSRKKAADLIIKLQNEKIKNKKVKLGIAK</sequence>